<keyword evidence="4" id="KW-0813">Transport</keyword>
<proteinExistence type="inferred from homology"/>
<evidence type="ECO:0000256" key="7">
    <source>
        <dbReference type="ARBA" id="ARBA00022927"/>
    </source>
</evidence>
<evidence type="ECO:0000256" key="6">
    <source>
        <dbReference type="ARBA" id="ARBA00022792"/>
    </source>
</evidence>
<evidence type="ECO:0000256" key="1">
    <source>
        <dbReference type="ARBA" id="ARBA00004434"/>
    </source>
</evidence>
<evidence type="ECO:0000256" key="3">
    <source>
        <dbReference type="ARBA" id="ARBA00020796"/>
    </source>
</evidence>
<evidence type="ECO:0000256" key="4">
    <source>
        <dbReference type="ARBA" id="ARBA00022448"/>
    </source>
</evidence>
<keyword evidence="7" id="KW-0653">Protein transport</keyword>
<feature type="region of interest" description="Disordered" evidence="12">
    <location>
        <begin position="225"/>
        <end position="259"/>
    </location>
</feature>
<dbReference type="KEGG" id="sla:SERLADRAFT_363282"/>
<keyword evidence="5" id="KW-0812">Transmembrane</keyword>
<gene>
    <name evidence="13" type="ORF">SERLADRAFT_363282</name>
</gene>
<evidence type="ECO:0000256" key="9">
    <source>
        <dbReference type="ARBA" id="ARBA00023010"/>
    </source>
</evidence>
<evidence type="ECO:0000256" key="10">
    <source>
        <dbReference type="ARBA" id="ARBA00023128"/>
    </source>
</evidence>
<dbReference type="AlphaFoldDB" id="F8P6X4"/>
<evidence type="ECO:0000256" key="2">
    <source>
        <dbReference type="ARBA" id="ARBA00006355"/>
    </source>
</evidence>
<comment type="subcellular location">
    <subcellularLocation>
        <location evidence="1">Mitochondrion inner membrane</location>
        <topology evidence="1">Single-pass membrane protein</topology>
    </subcellularLocation>
</comment>
<keyword evidence="8" id="KW-1133">Transmembrane helix</keyword>
<dbReference type="Pfam" id="PF11711">
    <property type="entry name" value="Tim54"/>
    <property type="match status" value="1"/>
</dbReference>
<evidence type="ECO:0000256" key="5">
    <source>
        <dbReference type="ARBA" id="ARBA00022692"/>
    </source>
</evidence>
<dbReference type="GeneID" id="18809975"/>
<keyword evidence="10" id="KW-0496">Mitochondrion</keyword>
<dbReference type="InterPro" id="IPR021056">
    <property type="entry name" value="Mt_import_IM_translocase_Tim54"/>
</dbReference>
<dbReference type="GO" id="GO:0005743">
    <property type="term" value="C:mitochondrial inner membrane"/>
    <property type="evidence" value="ECO:0007669"/>
    <property type="project" value="UniProtKB-SubCell"/>
</dbReference>
<reference evidence="13" key="1">
    <citation type="submission" date="2011-04" db="EMBL/GenBank/DDBJ databases">
        <title>Evolution of plant cell wall degrading machinery underlies the functional diversity of forest fungi.</title>
        <authorList>
            <consortium name="US DOE Joint Genome Institute (JGI-PGF)"/>
            <person name="Eastwood D.C."/>
            <person name="Floudas D."/>
            <person name="Binder M."/>
            <person name="Majcherczyk A."/>
            <person name="Schneider P."/>
            <person name="Aerts A."/>
            <person name="Asiegbu F.O."/>
            <person name="Baker S.E."/>
            <person name="Barry K."/>
            <person name="Bendiksby M."/>
            <person name="Blumentritt M."/>
            <person name="Coutinho P.M."/>
            <person name="Cullen D."/>
            <person name="Cullen D."/>
            <person name="Gathman A."/>
            <person name="Goodell B."/>
            <person name="Henrissat B."/>
            <person name="Ihrmark K."/>
            <person name="Kauserud H."/>
            <person name="Kohler A."/>
            <person name="LaButti K."/>
            <person name="Lapidus A."/>
            <person name="Lavin J.L."/>
            <person name="Lee Y.-H."/>
            <person name="Lindquist E."/>
            <person name="Lilly W."/>
            <person name="Lucas S."/>
            <person name="Morin E."/>
            <person name="Murat C."/>
            <person name="Oguiza J.A."/>
            <person name="Park J."/>
            <person name="Pisabarro A.G."/>
            <person name="Riley R."/>
            <person name="Rosling A."/>
            <person name="Salamov A."/>
            <person name="Schmidt O."/>
            <person name="Schmutz J."/>
            <person name="Skrede I."/>
            <person name="Stenlid J."/>
            <person name="Wiebenga A."/>
            <person name="Xie X."/>
            <person name="Kues U."/>
            <person name="Hibbett D.S."/>
            <person name="Hoffmeister D."/>
            <person name="Hogberg N."/>
            <person name="Martin F."/>
            <person name="Grigoriev I.V."/>
            <person name="Watkinson S.C."/>
        </authorList>
    </citation>
    <scope>NUCLEOTIDE SEQUENCE</scope>
    <source>
        <strain evidence="13">S7.9</strain>
    </source>
</reference>
<feature type="region of interest" description="Disordered" evidence="12">
    <location>
        <begin position="1"/>
        <end position="22"/>
    </location>
</feature>
<protein>
    <recommendedName>
        <fullName evidence="3">Mitochondrial import inner membrane translocase subunit TIM54</fullName>
    </recommendedName>
</protein>
<evidence type="ECO:0000256" key="11">
    <source>
        <dbReference type="ARBA" id="ARBA00023136"/>
    </source>
</evidence>
<accession>F8P6X4</accession>
<keyword evidence="6" id="KW-0999">Mitochondrion inner membrane</keyword>
<organism>
    <name type="scientific">Serpula lacrymans var. lacrymans (strain S7.9)</name>
    <name type="common">Dry rot fungus</name>
    <dbReference type="NCBI Taxonomy" id="578457"/>
    <lineage>
        <taxon>Eukaryota</taxon>
        <taxon>Fungi</taxon>
        <taxon>Dikarya</taxon>
        <taxon>Basidiomycota</taxon>
        <taxon>Agaricomycotina</taxon>
        <taxon>Agaricomycetes</taxon>
        <taxon>Agaricomycetidae</taxon>
        <taxon>Boletales</taxon>
        <taxon>Coniophorineae</taxon>
        <taxon>Serpulaceae</taxon>
        <taxon>Serpula</taxon>
    </lineage>
</organism>
<dbReference type="HOGENOM" id="CLU_033744_0_0_1"/>
<dbReference type="GO" id="GO:0015031">
    <property type="term" value="P:protein transport"/>
    <property type="evidence" value="ECO:0007669"/>
    <property type="project" value="UniProtKB-KW"/>
</dbReference>
<feature type="region of interest" description="Disordered" evidence="12">
    <location>
        <begin position="477"/>
        <end position="496"/>
    </location>
</feature>
<dbReference type="Proteomes" id="UP000008064">
    <property type="component" value="Unassembled WGS sequence"/>
</dbReference>
<evidence type="ECO:0000313" key="13">
    <source>
        <dbReference type="EMBL" id="EGO21190.1"/>
    </source>
</evidence>
<evidence type="ECO:0000256" key="8">
    <source>
        <dbReference type="ARBA" id="ARBA00022989"/>
    </source>
</evidence>
<keyword evidence="11" id="KW-0472">Membrane</keyword>
<name>F8P6X4_SERL9</name>
<sequence length="496" mass="56132">MSTQNAGGAHPEPLPPPKSGARAALEYTGIPPSWLDKRPKLPSRNWLIFLTVTTSIASYYLYDRRECRRIRKDYVDRVKGLAEEPLGSMDLPRKVTVYGCKWPGDEESDRSMKYFRKYVKPILVAAAVDYEMINGKRHGDLTNKIAEEIKSRRRIEVGLDQPVQSMMALPSLATPEVQRQRELDGGLIIVGRHTYKEFMVGLKRGWTEGLEKVDKEEFMAQELASDGQFDEPLDPGASVQELDGEPIPTPSRLPPSRSAGLYSPIQLSSPVAKPSVTQDTAIPLSKNSPPTFIPALPPFLFVSFTNYIGFKQIPLMLWGLFNERHKVRSGSEAAFRLIMKETRPFAPPQPLPVSDIETLETISQFSLTGGDLDFDLEAETYYKKSLSSTPEEIEKARKAYYESLPAKLEITRALARGTREPTKDEINHPPPTEVELRAERLKKELRWRGDLEGWEIVKAEQPVAWDERFWNALRVFRDPPSDTNEGTTTDKDFSHS</sequence>
<evidence type="ECO:0000256" key="12">
    <source>
        <dbReference type="SAM" id="MobiDB-lite"/>
    </source>
</evidence>
<dbReference type="RefSeq" id="XP_007322147.1">
    <property type="nucleotide sequence ID" value="XM_007322085.1"/>
</dbReference>
<comment type="similarity">
    <text evidence="2">Belongs to the TIM54 family.</text>
</comment>
<dbReference type="OrthoDB" id="5598305at2759"/>
<dbReference type="EMBL" id="GL945439">
    <property type="protein sequence ID" value="EGO21190.1"/>
    <property type="molecule type" value="Genomic_DNA"/>
</dbReference>
<keyword evidence="9" id="KW-0811">Translocation</keyword>